<name>A0A1I8F8S7_9PLAT</name>
<evidence type="ECO:0000313" key="2">
    <source>
        <dbReference type="WBParaSite" id="maker-unitig_24887-snap-gene-0.0-mRNA-1"/>
    </source>
</evidence>
<keyword evidence="1" id="KW-1185">Reference proteome</keyword>
<reference evidence="2" key="1">
    <citation type="submission" date="2016-11" db="UniProtKB">
        <authorList>
            <consortium name="WormBaseParasite"/>
        </authorList>
    </citation>
    <scope>IDENTIFICATION</scope>
</reference>
<evidence type="ECO:0000313" key="1">
    <source>
        <dbReference type="Proteomes" id="UP000095280"/>
    </source>
</evidence>
<organism evidence="1 2">
    <name type="scientific">Macrostomum lignano</name>
    <dbReference type="NCBI Taxonomy" id="282301"/>
    <lineage>
        <taxon>Eukaryota</taxon>
        <taxon>Metazoa</taxon>
        <taxon>Spiralia</taxon>
        <taxon>Lophotrochozoa</taxon>
        <taxon>Platyhelminthes</taxon>
        <taxon>Rhabditophora</taxon>
        <taxon>Macrostomorpha</taxon>
        <taxon>Macrostomida</taxon>
        <taxon>Macrostomidae</taxon>
        <taxon>Macrostomum</taxon>
    </lineage>
</organism>
<dbReference type="WBParaSite" id="maker-unitig_24887-snap-gene-0.0-mRNA-1">
    <property type="protein sequence ID" value="maker-unitig_24887-snap-gene-0.0-mRNA-1"/>
    <property type="gene ID" value="maker-unitig_24887-snap-gene-0.0"/>
</dbReference>
<proteinExistence type="predicted"/>
<dbReference type="AlphaFoldDB" id="A0A1I8F8S7"/>
<accession>A0A1I8F8S7</accession>
<protein>
    <submittedName>
        <fullName evidence="2">Uncharacterized protein</fullName>
    </submittedName>
</protein>
<sequence>MSAPGMQKLACCLPCSILHWSHSGLKRRDRMGRVD</sequence>
<dbReference type="Proteomes" id="UP000095280">
    <property type="component" value="Unplaced"/>
</dbReference>